<dbReference type="AlphaFoldDB" id="A0A2N5M6U7"/>
<dbReference type="InterPro" id="IPR021297">
    <property type="entry name" value="YlqD"/>
</dbReference>
<keyword evidence="3" id="KW-1185">Reference proteome</keyword>
<keyword evidence="1" id="KW-0175">Coiled coil</keyword>
<evidence type="ECO:0000256" key="1">
    <source>
        <dbReference type="SAM" id="Coils"/>
    </source>
</evidence>
<sequence>MNILQTVTVNHVLTETSKNRLLDKYNQSKRQLLKECDQLRFEMRKVEKTKKFQPGSLKAHYEKEINKRQEKVKMLDFQLEQLEILPLGSELKDREVQAIINVEVGQNWDEAALSKTIVVTDGIITEIR</sequence>
<name>A0A2N5M6U7_9BACI</name>
<evidence type="ECO:0000313" key="3">
    <source>
        <dbReference type="Proteomes" id="UP000234748"/>
    </source>
</evidence>
<reference evidence="2 3" key="1">
    <citation type="submission" date="2017-11" db="EMBL/GenBank/DDBJ databases">
        <title>Comparitive Functional Genomics of Dry Heat Resistant strains isolated from the Viking Spacecraft.</title>
        <authorList>
            <person name="Seuylemezian A."/>
            <person name="Cooper K."/>
            <person name="Vaishampayan P."/>
        </authorList>
    </citation>
    <scope>NUCLEOTIDE SEQUENCE [LARGE SCALE GENOMIC DNA]</scope>
    <source>
        <strain evidence="2 3">V1-29</strain>
    </source>
</reference>
<dbReference type="OrthoDB" id="2375961at2"/>
<organism evidence="2 3">
    <name type="scientific">Peribacillus deserti</name>
    <dbReference type="NCBI Taxonomy" id="673318"/>
    <lineage>
        <taxon>Bacteria</taxon>
        <taxon>Bacillati</taxon>
        <taxon>Bacillota</taxon>
        <taxon>Bacilli</taxon>
        <taxon>Bacillales</taxon>
        <taxon>Bacillaceae</taxon>
        <taxon>Peribacillus</taxon>
    </lineage>
</organism>
<dbReference type="Proteomes" id="UP000234748">
    <property type="component" value="Unassembled WGS sequence"/>
</dbReference>
<dbReference type="Pfam" id="PF11068">
    <property type="entry name" value="YlqD"/>
    <property type="match status" value="1"/>
</dbReference>
<feature type="coiled-coil region" evidence="1">
    <location>
        <begin position="22"/>
        <end position="49"/>
    </location>
</feature>
<dbReference type="EMBL" id="PGUY01000028">
    <property type="protein sequence ID" value="PLT30086.1"/>
    <property type="molecule type" value="Genomic_DNA"/>
</dbReference>
<evidence type="ECO:0008006" key="4">
    <source>
        <dbReference type="Google" id="ProtNLM"/>
    </source>
</evidence>
<proteinExistence type="predicted"/>
<gene>
    <name evidence="2" type="ORF">CUU66_09480</name>
</gene>
<evidence type="ECO:0000313" key="2">
    <source>
        <dbReference type="EMBL" id="PLT30086.1"/>
    </source>
</evidence>
<accession>A0A2N5M6U7</accession>
<dbReference type="Gene3D" id="6.10.140.1110">
    <property type="match status" value="1"/>
</dbReference>
<comment type="caution">
    <text evidence="2">The sequence shown here is derived from an EMBL/GenBank/DDBJ whole genome shotgun (WGS) entry which is preliminary data.</text>
</comment>
<dbReference type="RefSeq" id="WP_101641465.1">
    <property type="nucleotide sequence ID" value="NZ_PGUY01000028.1"/>
</dbReference>
<protein>
    <recommendedName>
        <fullName evidence="4">YlqD protein</fullName>
    </recommendedName>
</protein>